<keyword evidence="3" id="KW-1185">Reference proteome</keyword>
<dbReference type="SMART" id="SM00670">
    <property type="entry name" value="PINc"/>
    <property type="match status" value="1"/>
</dbReference>
<reference evidence="2 3" key="1">
    <citation type="submission" date="2013-11" db="EMBL/GenBank/DDBJ databases">
        <title>Comparative genomics of Ignicoccus.</title>
        <authorList>
            <person name="Podar M."/>
        </authorList>
    </citation>
    <scope>NUCLEOTIDE SEQUENCE [LARGE SCALE GENOMIC DNA]</scope>
    <source>
        <strain evidence="2 3">DSM 13165</strain>
    </source>
</reference>
<dbReference type="InterPro" id="IPR029060">
    <property type="entry name" value="PIN-like_dom_sf"/>
</dbReference>
<dbReference type="Gene3D" id="3.40.50.1010">
    <property type="entry name" value="5'-nuclease"/>
    <property type="match status" value="1"/>
</dbReference>
<evidence type="ECO:0000259" key="1">
    <source>
        <dbReference type="SMART" id="SM00670"/>
    </source>
</evidence>
<evidence type="ECO:0000313" key="2">
    <source>
        <dbReference type="EMBL" id="ALU11479.1"/>
    </source>
</evidence>
<feature type="domain" description="PIN" evidence="1">
    <location>
        <begin position="4"/>
        <end position="125"/>
    </location>
</feature>
<dbReference type="CDD" id="cd09854">
    <property type="entry name" value="PIN_VapC-like"/>
    <property type="match status" value="1"/>
</dbReference>
<dbReference type="KEGG" id="iis:EYM_01465"/>
<dbReference type="GeneID" id="30679702"/>
<dbReference type="Pfam" id="PF01850">
    <property type="entry name" value="PIN"/>
    <property type="match status" value="1"/>
</dbReference>
<evidence type="ECO:0000313" key="3">
    <source>
        <dbReference type="Proteomes" id="UP000060778"/>
    </source>
</evidence>
<dbReference type="EMBL" id="CP006867">
    <property type="protein sequence ID" value="ALU11479.1"/>
    <property type="molecule type" value="Genomic_DNA"/>
</dbReference>
<organism evidence="2 3">
    <name type="scientific">Ignicoccus islandicus DSM 13165</name>
    <dbReference type="NCBI Taxonomy" id="940295"/>
    <lineage>
        <taxon>Archaea</taxon>
        <taxon>Thermoproteota</taxon>
        <taxon>Thermoprotei</taxon>
        <taxon>Desulfurococcales</taxon>
        <taxon>Desulfurococcaceae</taxon>
        <taxon>Ignicoccus</taxon>
    </lineage>
</organism>
<protein>
    <submittedName>
        <fullName evidence="2">Nucleotide binding protein, containing PIN domain</fullName>
    </submittedName>
</protein>
<dbReference type="OrthoDB" id="96029at2157"/>
<dbReference type="PANTHER" id="PTHR34610:SF3">
    <property type="entry name" value="SSL7007 PROTEIN"/>
    <property type="match status" value="1"/>
</dbReference>
<name>A0A0U3FNC4_9CREN</name>
<dbReference type="SUPFAM" id="SSF88723">
    <property type="entry name" value="PIN domain-like"/>
    <property type="match status" value="1"/>
</dbReference>
<dbReference type="AlphaFoldDB" id="A0A0U3FNC4"/>
<dbReference type="STRING" id="940295.EYM_01465"/>
<gene>
    <name evidence="2" type="ORF">EYM_01465</name>
</gene>
<dbReference type="InterPro" id="IPR002850">
    <property type="entry name" value="PIN_toxin-like"/>
</dbReference>
<dbReference type="RefSeq" id="WP_157058713.1">
    <property type="nucleotide sequence ID" value="NZ_CP006867.1"/>
</dbReference>
<dbReference type="PANTHER" id="PTHR34610">
    <property type="entry name" value="SSL7007 PROTEIN"/>
    <property type="match status" value="1"/>
</dbReference>
<accession>A0A0U3FNC4</accession>
<proteinExistence type="predicted"/>
<dbReference type="Proteomes" id="UP000060778">
    <property type="component" value="Chromosome"/>
</dbReference>
<sequence length="146" mass="17232">MQNKRYMIDTNVFISAFKSGYTTTTELLLKLLLDPEVELIVDDVLLKEYEKWFKILSTRLPRIREQAEHLYSLIKDKAKLERPSNDDVNRVKQYFPETESADIYHAATCLKAHCILITNDKDFQNLRRAKIVEIWTITEAVRKLLK</sequence>
<dbReference type="InterPro" id="IPR002716">
    <property type="entry name" value="PIN_dom"/>
</dbReference>